<accession>A0ABV8VS95</accession>
<name>A0ABV8VS95_9BACI</name>
<evidence type="ECO:0000259" key="2">
    <source>
        <dbReference type="Pfam" id="PF08486"/>
    </source>
</evidence>
<dbReference type="PANTHER" id="PTHR30032">
    <property type="entry name" value="N-ACETYLMURAMOYL-L-ALANINE AMIDASE-RELATED"/>
    <property type="match status" value="1"/>
</dbReference>
<dbReference type="NCBIfam" id="TIGR02669">
    <property type="entry name" value="SpoIID_LytB"/>
    <property type="match status" value="1"/>
</dbReference>
<sequence length="1126" mass="126885">MKKVLLSLVIFSGLFLFVSLPISANTGLITVKLVNFLGNKTQITMQFSGEHSVASDNYALKSGENYTIKKEGNSLNLYLNNTRVKSYGSTFKVEPEVYGGDNYILINGRAYLGTMTFGIDNNGYIRPSNTLPLSDYLKGVVPIEMYRSWPLEALKAQAVAARTYATNYLNSSNINDTVSYQVYEGYTWGLNDGYQNSTKAVEETKGQIITYNGRSIKSNAVYTSSNGGKKLSNVNSWGSLSGYTSLISYLKGGSDPYDALSQGASPNNNRVNWNFSLTKKQIDLSKYNTSNPGSWWNQAAEIDDRGIVTRIKNWMKNNNLINEDYEMKITQITNVSFTTEFSDTDVLQGKISFKYILKNKANNTYRMKNGKIEEFDYDLIQRSYSIRSIVGSSIMYGPYVKSVGNSSTMFTIYGGGFGHGIGMSQFGAYVMAGGALEGRYNPYKENYSSILNFYYPGTLIVTDQSLLQVPVKLASVSTDKPSPQIEGTVININAVGSGGNEMLYKFNVYDGEQWKVLKDYSFESTYAWKPTKPGNYKFSIHVKDKYSTEAYDDYKTFDYVVDAEPVDIVNVSTDKLSPQTTNTEIRLTANAIGNGTKLYKFNVFDGNEWIVARDYNTSPTFDWKPTKAGNYKFSVHVKSQNSLKPYDDYSVLEYSIVEAPVLSNIKMDVNSPQYTDSTINFEFIATGGLNPQYKVNVFDGNEWKVLRDYSSSNTFAWNPTVEGDYKFSIHVKDAGSQNAYDHYKVFNYTIYSKDVIARSLTTNLATPQKEGTTIRLTANATGGSEKLYKFHVYNGEEWKVLRDYNTSNVYDWKPSNGNYKLVVHVKDRNSTKEYDSFTYIYYNITDVPVRVTSLVPSLVSPQKEGTTISLTANATGGSEKLYKFHVFNGKTWQVLRDYDVSNTVNWTPSNGNYKLVVHVKDRNSSNEYDSYEAIFYDIVSTPVNIQGVELSHASPQAENTAITLKTNATGGSTKLYKINVYDGKEWKVLRDYSTSNEYTWSPNQSGEYKFSIHVKDKDSKNAYDDYEAFIYQVVDSVSMSKVNHSFNAETGELTIEAVATGGTERLYKYFVLQPNTSEWIALQDFTTNSVFKWIPEVAGEYKFSVHVKDINSSKTYDDHGAFFFTK</sequence>
<dbReference type="InterPro" id="IPR013693">
    <property type="entry name" value="SpoIID/LytB_N"/>
</dbReference>
<feature type="domain" description="Sporulation stage II protein D amidase enhancer LytB N-terminal" evidence="2">
    <location>
        <begin position="124"/>
        <end position="211"/>
    </location>
</feature>
<dbReference type="PANTHER" id="PTHR30032:SF4">
    <property type="entry name" value="AMIDASE ENHANCER"/>
    <property type="match status" value="1"/>
</dbReference>
<dbReference type="RefSeq" id="WP_390195251.1">
    <property type="nucleotide sequence ID" value="NZ_JBHSDV010000001.1"/>
</dbReference>
<comment type="caution">
    <text evidence="3">The sequence shown here is derived from an EMBL/GenBank/DDBJ whole genome shotgun (WGS) entry which is preliminary data.</text>
</comment>
<keyword evidence="4" id="KW-1185">Reference proteome</keyword>
<proteinExistence type="predicted"/>
<reference evidence="4" key="1">
    <citation type="journal article" date="2019" name="Int. J. Syst. Evol. Microbiol.">
        <title>The Global Catalogue of Microorganisms (GCM) 10K type strain sequencing project: providing services to taxonomists for standard genome sequencing and annotation.</title>
        <authorList>
            <consortium name="The Broad Institute Genomics Platform"/>
            <consortium name="The Broad Institute Genome Sequencing Center for Infectious Disease"/>
            <person name="Wu L."/>
            <person name="Ma J."/>
        </authorList>
    </citation>
    <scope>NUCLEOTIDE SEQUENCE [LARGE SCALE GENOMIC DNA]</scope>
    <source>
        <strain evidence="4">KACC 14058</strain>
    </source>
</reference>
<dbReference type="InterPro" id="IPR051922">
    <property type="entry name" value="Bact_Sporulation_Assoc"/>
</dbReference>
<dbReference type="EMBL" id="JBHSDV010000001">
    <property type="protein sequence ID" value="MFC4386554.1"/>
    <property type="molecule type" value="Genomic_DNA"/>
</dbReference>
<evidence type="ECO:0000259" key="1">
    <source>
        <dbReference type="Pfam" id="PF07495"/>
    </source>
</evidence>
<feature type="domain" description="Two component regulator three Y" evidence="1">
    <location>
        <begin position="975"/>
        <end position="1028"/>
    </location>
</feature>
<protein>
    <submittedName>
        <fullName evidence="3">SpoIID/LytB domain-containing protein</fullName>
    </submittedName>
</protein>
<evidence type="ECO:0000313" key="4">
    <source>
        <dbReference type="Proteomes" id="UP001595880"/>
    </source>
</evidence>
<dbReference type="InterPro" id="IPR011123">
    <property type="entry name" value="Y_Y_Y"/>
</dbReference>
<feature type="domain" description="Two component regulator three Y" evidence="1">
    <location>
        <begin position="593"/>
        <end position="655"/>
    </location>
</feature>
<dbReference type="InterPro" id="IPR013486">
    <property type="entry name" value="SpoIID/LytB"/>
</dbReference>
<dbReference type="Pfam" id="PF08486">
    <property type="entry name" value="SpoIID"/>
    <property type="match status" value="1"/>
</dbReference>
<dbReference type="Pfam" id="PF07495">
    <property type="entry name" value="Y_Y_Y"/>
    <property type="match status" value="3"/>
</dbReference>
<evidence type="ECO:0000313" key="3">
    <source>
        <dbReference type="EMBL" id="MFC4386554.1"/>
    </source>
</evidence>
<feature type="domain" description="Two component regulator three Y" evidence="1">
    <location>
        <begin position="497"/>
        <end position="561"/>
    </location>
</feature>
<gene>
    <name evidence="3" type="ORF">ACFOZ1_01895</name>
</gene>
<organism evidence="3 4">
    <name type="scientific">Gracilibacillus marinus</name>
    <dbReference type="NCBI Taxonomy" id="630535"/>
    <lineage>
        <taxon>Bacteria</taxon>
        <taxon>Bacillati</taxon>
        <taxon>Bacillota</taxon>
        <taxon>Bacilli</taxon>
        <taxon>Bacillales</taxon>
        <taxon>Bacillaceae</taxon>
        <taxon>Gracilibacillus</taxon>
    </lineage>
</organism>
<dbReference type="Proteomes" id="UP001595880">
    <property type="component" value="Unassembled WGS sequence"/>
</dbReference>